<dbReference type="NCBIfam" id="NF010285">
    <property type="entry name" value="PRK13725.1"/>
    <property type="match status" value="1"/>
</dbReference>
<dbReference type="EC" id="3.1.-.-" evidence="8"/>
<sequence>MLKYLLDTNIVIYVIKRRPIEVMGVFNENAGRMAISAITLSDLYHGAEKSAKVAQNLAVVEEFASLLDVLPYTAKAAAHYGAIRFALEKAGRPIGVNDLHIAAHARSEGLTLVTNNLSEFERVPGLLTENWVAGLA</sequence>
<keyword evidence="5 8" id="KW-0378">Hydrolase</keyword>
<dbReference type="GO" id="GO:0016787">
    <property type="term" value="F:hydrolase activity"/>
    <property type="evidence" value="ECO:0007669"/>
    <property type="project" value="UniProtKB-KW"/>
</dbReference>
<evidence type="ECO:0000256" key="6">
    <source>
        <dbReference type="ARBA" id="ARBA00022842"/>
    </source>
</evidence>
<dbReference type="SUPFAM" id="SSF88723">
    <property type="entry name" value="PIN domain-like"/>
    <property type="match status" value="1"/>
</dbReference>
<feature type="binding site" evidence="8">
    <location>
        <position position="98"/>
    </location>
    <ligand>
        <name>Mg(2+)</name>
        <dbReference type="ChEBI" id="CHEBI:18420"/>
    </ligand>
</feature>
<dbReference type="AlphaFoldDB" id="A0A2S5SZC3"/>
<keyword evidence="11" id="KW-1185">Reference proteome</keyword>
<gene>
    <name evidence="8" type="primary">vapC</name>
    <name evidence="10" type="ORF">C1704_00920</name>
</gene>
<dbReference type="OrthoDB" id="9796690at2"/>
<dbReference type="InterPro" id="IPR022907">
    <property type="entry name" value="VapC_family"/>
</dbReference>
<dbReference type="EMBL" id="PSNX01000001">
    <property type="protein sequence ID" value="PPE68070.1"/>
    <property type="molecule type" value="Genomic_DNA"/>
</dbReference>
<dbReference type="PANTHER" id="PTHR33653">
    <property type="entry name" value="RIBONUCLEASE VAPC2"/>
    <property type="match status" value="1"/>
</dbReference>
<proteinExistence type="inferred from homology"/>
<evidence type="ECO:0000313" key="10">
    <source>
        <dbReference type="EMBL" id="PPE68070.1"/>
    </source>
</evidence>
<dbReference type="GO" id="GO:0090729">
    <property type="term" value="F:toxin activity"/>
    <property type="evidence" value="ECO:0007669"/>
    <property type="project" value="UniProtKB-KW"/>
</dbReference>
<organism evidence="10 11">
    <name type="scientific">Caldimonas caldifontis</name>
    <dbReference type="NCBI Taxonomy" id="1452508"/>
    <lineage>
        <taxon>Bacteria</taxon>
        <taxon>Pseudomonadati</taxon>
        <taxon>Pseudomonadota</taxon>
        <taxon>Betaproteobacteria</taxon>
        <taxon>Burkholderiales</taxon>
        <taxon>Sphaerotilaceae</taxon>
        <taxon>Caldimonas</taxon>
    </lineage>
</organism>
<dbReference type="HAMAP" id="MF_00265">
    <property type="entry name" value="VapC_Nob1"/>
    <property type="match status" value="1"/>
</dbReference>
<evidence type="ECO:0000256" key="3">
    <source>
        <dbReference type="ARBA" id="ARBA00022722"/>
    </source>
</evidence>
<keyword evidence="6 8" id="KW-0460">Magnesium</keyword>
<dbReference type="CDD" id="cd18735">
    <property type="entry name" value="PIN_HiVapC1-like"/>
    <property type="match status" value="1"/>
</dbReference>
<dbReference type="Proteomes" id="UP000238605">
    <property type="component" value="Unassembled WGS sequence"/>
</dbReference>
<comment type="function">
    <text evidence="8">Toxic component of a toxin-antitoxin (TA) system. An RNase.</text>
</comment>
<evidence type="ECO:0000259" key="9">
    <source>
        <dbReference type="Pfam" id="PF01850"/>
    </source>
</evidence>
<dbReference type="PANTHER" id="PTHR33653:SF1">
    <property type="entry name" value="RIBONUCLEASE VAPC2"/>
    <property type="match status" value="1"/>
</dbReference>
<dbReference type="Pfam" id="PF01850">
    <property type="entry name" value="PIN"/>
    <property type="match status" value="1"/>
</dbReference>
<keyword evidence="4 8" id="KW-0479">Metal-binding</keyword>
<reference evidence="10 11" key="1">
    <citation type="submission" date="2018-02" db="EMBL/GenBank/DDBJ databases">
        <title>Reclassifiation of [Polyangium] brachysporum DSM 7029 as Guopingzhaonella breviflexa gen. nov., sp. nov., a member of the family Comamonadaceae.</title>
        <authorList>
            <person name="Tang B."/>
        </authorList>
    </citation>
    <scope>NUCLEOTIDE SEQUENCE [LARGE SCALE GENOMIC DNA]</scope>
    <source>
        <strain evidence="10 11">BCRC 80649</strain>
    </source>
</reference>
<accession>A0A2S5SZC3</accession>
<feature type="binding site" evidence="8">
    <location>
        <position position="7"/>
    </location>
    <ligand>
        <name>Mg(2+)</name>
        <dbReference type="ChEBI" id="CHEBI:18420"/>
    </ligand>
</feature>
<evidence type="ECO:0000313" key="11">
    <source>
        <dbReference type="Proteomes" id="UP000238605"/>
    </source>
</evidence>
<keyword evidence="8" id="KW-0800">Toxin</keyword>
<name>A0A2S5SZC3_9BURK</name>
<comment type="cofactor">
    <cofactor evidence="1 8">
        <name>Mg(2+)</name>
        <dbReference type="ChEBI" id="CHEBI:18420"/>
    </cofactor>
</comment>
<comment type="similarity">
    <text evidence="7 8">Belongs to the PINc/VapC protein family.</text>
</comment>
<evidence type="ECO:0000256" key="4">
    <source>
        <dbReference type="ARBA" id="ARBA00022723"/>
    </source>
</evidence>
<evidence type="ECO:0000256" key="5">
    <source>
        <dbReference type="ARBA" id="ARBA00022801"/>
    </source>
</evidence>
<dbReference type="Gene3D" id="3.40.50.1010">
    <property type="entry name" value="5'-nuclease"/>
    <property type="match status" value="1"/>
</dbReference>
<evidence type="ECO:0000256" key="8">
    <source>
        <dbReference type="HAMAP-Rule" id="MF_00265"/>
    </source>
</evidence>
<evidence type="ECO:0000256" key="1">
    <source>
        <dbReference type="ARBA" id="ARBA00001946"/>
    </source>
</evidence>
<dbReference type="RefSeq" id="WP_104300063.1">
    <property type="nucleotide sequence ID" value="NZ_PSNX01000001.1"/>
</dbReference>
<evidence type="ECO:0000256" key="7">
    <source>
        <dbReference type="ARBA" id="ARBA00038093"/>
    </source>
</evidence>
<keyword evidence="3 8" id="KW-0540">Nuclease</keyword>
<keyword evidence="2 8" id="KW-1277">Toxin-antitoxin system</keyword>
<comment type="caution">
    <text evidence="10">The sequence shown here is derived from an EMBL/GenBank/DDBJ whole genome shotgun (WGS) entry which is preliminary data.</text>
</comment>
<dbReference type="GO" id="GO:0000287">
    <property type="term" value="F:magnesium ion binding"/>
    <property type="evidence" value="ECO:0007669"/>
    <property type="project" value="UniProtKB-UniRule"/>
</dbReference>
<dbReference type="GO" id="GO:0004540">
    <property type="term" value="F:RNA nuclease activity"/>
    <property type="evidence" value="ECO:0007669"/>
    <property type="project" value="InterPro"/>
</dbReference>
<protein>
    <recommendedName>
        <fullName evidence="8">Ribonuclease VapC</fullName>
        <shortName evidence="8">RNase VapC</shortName>
        <ecNumber evidence="8">3.1.-.-</ecNumber>
    </recommendedName>
    <alternativeName>
        <fullName evidence="8">Toxin VapC</fullName>
    </alternativeName>
</protein>
<dbReference type="InterPro" id="IPR002716">
    <property type="entry name" value="PIN_dom"/>
</dbReference>
<evidence type="ECO:0000256" key="2">
    <source>
        <dbReference type="ARBA" id="ARBA00022649"/>
    </source>
</evidence>
<dbReference type="InterPro" id="IPR029060">
    <property type="entry name" value="PIN-like_dom_sf"/>
</dbReference>
<feature type="domain" description="PIN" evidence="9">
    <location>
        <begin position="4"/>
        <end position="125"/>
    </location>
</feature>
<dbReference type="InterPro" id="IPR050556">
    <property type="entry name" value="Type_II_TA_system_RNase"/>
</dbReference>